<feature type="transmembrane region" description="Helical" evidence="17">
    <location>
        <begin position="196"/>
        <end position="215"/>
    </location>
</feature>
<comment type="function">
    <text evidence="17">Core subunit of the mitochondrial membrane respiratory chain NADH dehydrogenase (Complex I) which catalyzes electron transfer from NADH through the respiratory chain, using ubiquinone as an electron acceptor. Essential for the catalytic activity and assembly of complex I.</text>
</comment>
<evidence type="ECO:0000256" key="1">
    <source>
        <dbReference type="ARBA" id="ARBA00003257"/>
    </source>
</evidence>
<comment type="similarity">
    <text evidence="3 17">Belongs to the complex I subunit 4 family.</text>
</comment>
<evidence type="ECO:0000256" key="14">
    <source>
        <dbReference type="ARBA" id="ARBA00023128"/>
    </source>
</evidence>
<reference evidence="19" key="1">
    <citation type="journal article" date="2005" name="J. Mol. Evol.">
        <title>The mitochondrial sequences of Heptathela hangzhouensis and Ornithoctonus huwena reveal unique gene arrangements and atypical tRNAs.</title>
        <authorList>
            <person name="Qiu Y."/>
            <person name="Song D."/>
            <person name="Zhou K."/>
            <person name="Sun H."/>
        </authorList>
    </citation>
    <scope>NUCLEOTIDE SEQUENCE</scope>
</reference>
<dbReference type="CTD" id="4538"/>
<evidence type="ECO:0000259" key="18">
    <source>
        <dbReference type="Pfam" id="PF00361"/>
    </source>
</evidence>
<evidence type="ECO:0000256" key="17">
    <source>
        <dbReference type="RuleBase" id="RU003297"/>
    </source>
</evidence>
<feature type="domain" description="NADH:quinone oxidoreductase/Mrp antiporter transmembrane" evidence="18">
    <location>
        <begin position="90"/>
        <end position="371"/>
    </location>
</feature>
<comment type="catalytic activity">
    <reaction evidence="16 17">
        <text>a ubiquinone + NADH + 5 H(+)(in) = a ubiquinol + NAD(+) + 4 H(+)(out)</text>
        <dbReference type="Rhea" id="RHEA:29091"/>
        <dbReference type="Rhea" id="RHEA-COMP:9565"/>
        <dbReference type="Rhea" id="RHEA-COMP:9566"/>
        <dbReference type="ChEBI" id="CHEBI:15378"/>
        <dbReference type="ChEBI" id="CHEBI:16389"/>
        <dbReference type="ChEBI" id="CHEBI:17976"/>
        <dbReference type="ChEBI" id="CHEBI:57540"/>
        <dbReference type="ChEBI" id="CHEBI:57945"/>
        <dbReference type="EC" id="7.1.1.2"/>
    </reaction>
</comment>
<evidence type="ECO:0000256" key="15">
    <source>
        <dbReference type="ARBA" id="ARBA00023136"/>
    </source>
</evidence>
<dbReference type="GO" id="GO:0003954">
    <property type="term" value="F:NADH dehydrogenase activity"/>
    <property type="evidence" value="ECO:0007669"/>
    <property type="project" value="TreeGrafter"/>
</dbReference>
<evidence type="ECO:0000256" key="4">
    <source>
        <dbReference type="ARBA" id="ARBA00012944"/>
    </source>
</evidence>
<dbReference type="PANTHER" id="PTHR43507:SF20">
    <property type="entry name" value="NADH-UBIQUINONE OXIDOREDUCTASE CHAIN 4"/>
    <property type="match status" value="1"/>
</dbReference>
<keyword evidence="9" id="KW-1278">Translocase</keyword>
<feature type="transmembrane region" description="Helical" evidence="17">
    <location>
        <begin position="358"/>
        <end position="380"/>
    </location>
</feature>
<feature type="transmembrane region" description="Helical" evidence="17">
    <location>
        <begin position="12"/>
        <end position="36"/>
    </location>
</feature>
<accession>Q6JT24</accession>
<evidence type="ECO:0000313" key="19">
    <source>
        <dbReference type="EMBL" id="AAP51154.2"/>
    </source>
</evidence>
<dbReference type="AlphaFoldDB" id="Q6JT24"/>
<keyword evidence="6 17" id="KW-0813">Transport</keyword>
<evidence type="ECO:0000256" key="3">
    <source>
        <dbReference type="ARBA" id="ARBA00009025"/>
    </source>
</evidence>
<dbReference type="InterPro" id="IPR001750">
    <property type="entry name" value="ND/Mrp_TM"/>
</dbReference>
<feature type="transmembrane region" description="Helical" evidence="17">
    <location>
        <begin position="275"/>
        <end position="303"/>
    </location>
</feature>
<gene>
    <name evidence="19" type="primary">ND4</name>
</gene>
<evidence type="ECO:0000256" key="6">
    <source>
        <dbReference type="ARBA" id="ARBA00022448"/>
    </source>
</evidence>
<keyword evidence="12 17" id="KW-0520">NAD</keyword>
<organism evidence="19">
    <name type="scientific">Cyriopagopus schmidti</name>
    <name type="common">Chinese bird spider</name>
    <name type="synonym">Haplopelma schmidti</name>
    <dbReference type="NCBI Taxonomy" id="29017"/>
    <lineage>
        <taxon>Eukaryota</taxon>
        <taxon>Metazoa</taxon>
        <taxon>Ecdysozoa</taxon>
        <taxon>Arthropoda</taxon>
        <taxon>Chelicerata</taxon>
        <taxon>Arachnida</taxon>
        <taxon>Araneae</taxon>
        <taxon>Mygalomorphae</taxon>
        <taxon>Avicularoidea</taxon>
        <taxon>Theraphosidae</taxon>
        <taxon>Cyriopagopus</taxon>
    </lineage>
</organism>
<keyword evidence="7 17" id="KW-0679">Respiratory chain</keyword>
<evidence type="ECO:0000256" key="5">
    <source>
        <dbReference type="ARBA" id="ARBA00021006"/>
    </source>
</evidence>
<evidence type="ECO:0000256" key="2">
    <source>
        <dbReference type="ARBA" id="ARBA00004225"/>
    </source>
</evidence>
<dbReference type="GO" id="GO:0042773">
    <property type="term" value="P:ATP synthesis coupled electron transport"/>
    <property type="evidence" value="ECO:0007669"/>
    <property type="project" value="InterPro"/>
</dbReference>
<dbReference type="EC" id="7.1.1.2" evidence="4 17"/>
<feature type="transmembrane region" description="Helical" evidence="17">
    <location>
        <begin position="72"/>
        <end position="88"/>
    </location>
</feature>
<keyword evidence="13 17" id="KW-0830">Ubiquinone</keyword>
<feature type="transmembrane region" description="Helical" evidence="17">
    <location>
        <begin position="227"/>
        <end position="245"/>
    </location>
</feature>
<evidence type="ECO:0000256" key="7">
    <source>
        <dbReference type="ARBA" id="ARBA00022660"/>
    </source>
</evidence>
<geneLocation type="mitochondrion" evidence="19"/>
<dbReference type="GO" id="GO:0008137">
    <property type="term" value="F:NADH dehydrogenase (ubiquinone) activity"/>
    <property type="evidence" value="ECO:0007669"/>
    <property type="project" value="UniProtKB-UniRule"/>
</dbReference>
<evidence type="ECO:0000256" key="16">
    <source>
        <dbReference type="ARBA" id="ARBA00049551"/>
    </source>
</evidence>
<evidence type="ECO:0000256" key="10">
    <source>
        <dbReference type="ARBA" id="ARBA00022982"/>
    </source>
</evidence>
<feature type="transmembrane region" description="Helical" evidence="17">
    <location>
        <begin position="125"/>
        <end position="145"/>
    </location>
</feature>
<evidence type="ECO:0000256" key="9">
    <source>
        <dbReference type="ARBA" id="ARBA00022967"/>
    </source>
</evidence>
<proteinExistence type="inferred from homology"/>
<dbReference type="GO" id="GO:0015990">
    <property type="term" value="P:electron transport coupled proton transport"/>
    <property type="evidence" value="ECO:0007669"/>
    <property type="project" value="TreeGrafter"/>
</dbReference>
<evidence type="ECO:0000256" key="13">
    <source>
        <dbReference type="ARBA" id="ARBA00023075"/>
    </source>
</evidence>
<dbReference type="Pfam" id="PF00361">
    <property type="entry name" value="Proton_antipo_M"/>
    <property type="match status" value="1"/>
</dbReference>
<feature type="transmembrane region" description="Helical" evidence="17">
    <location>
        <begin position="252"/>
        <end position="269"/>
    </location>
</feature>
<dbReference type="EMBL" id="AY309259">
    <property type="protein sequence ID" value="AAP51154.2"/>
    <property type="molecule type" value="Genomic_DNA"/>
</dbReference>
<feature type="transmembrane region" description="Helical" evidence="17">
    <location>
        <begin position="42"/>
        <end position="65"/>
    </location>
</feature>
<dbReference type="PRINTS" id="PR01437">
    <property type="entry name" value="NUOXDRDTASE4"/>
</dbReference>
<evidence type="ECO:0000256" key="11">
    <source>
        <dbReference type="ARBA" id="ARBA00022989"/>
    </source>
</evidence>
<dbReference type="InterPro" id="IPR003918">
    <property type="entry name" value="NADH_UbQ_OxRdtase"/>
</dbReference>
<sequence length="425" mass="48027">MPMLFMLFMKFDCLSFMSLSSIIFTMFILMLSYIQILSSFSFFFYDMLSFSMIILTLISFILIMLSSFNPKTTFPFISCICATLLICFSASNTILFYIMFETVLIPTLLIITMESKSPERLQAGIYLLLYTIFGSLPLLIGLLWYFKFSSFPIINSTLPNFNYPLVFLLAFLVKMPMFFIHLWLPKAHVEAPLEGSMILAAILLKLGGYGMIRFIPTLLLNFYSIKFLLISIGILGAIFTSLNCIRQKDIKALIAYSSVAHMGLVIAAISSLKPIGISSAILMMVAHGLSSSSLFFLVTILYNQTHSRNIMVFKSLITLFPNITLWLFIFLAINFSAPPSFNMISETMIISSLSHLDILNLIILFLAIMFTATFSVVLYANISHNISHSHIPVYSPPHKNFLSLSLHAIPILLISMKTENFMTLF</sequence>
<keyword evidence="15 17" id="KW-0472">Membrane</keyword>
<dbReference type="RefSeq" id="YP_025744.1">
    <property type="nucleotide sequence ID" value="NC_005925.1"/>
</dbReference>
<dbReference type="PANTHER" id="PTHR43507">
    <property type="entry name" value="NADH-UBIQUINONE OXIDOREDUCTASE CHAIN 4"/>
    <property type="match status" value="1"/>
</dbReference>
<keyword evidence="8 17" id="KW-0812">Transmembrane</keyword>
<feature type="transmembrane region" description="Helical" evidence="17">
    <location>
        <begin position="165"/>
        <end position="184"/>
    </location>
</feature>
<comment type="subcellular location">
    <subcellularLocation>
        <location evidence="2 17">Mitochondrion membrane</location>
        <topology evidence="2 17">Multi-pass membrane protein</topology>
    </subcellularLocation>
</comment>
<evidence type="ECO:0000256" key="12">
    <source>
        <dbReference type="ARBA" id="ARBA00023027"/>
    </source>
</evidence>
<feature type="transmembrane region" description="Helical" evidence="17">
    <location>
        <begin position="315"/>
        <end position="338"/>
    </location>
</feature>
<keyword evidence="14 17" id="KW-0496">Mitochondrion</keyword>
<evidence type="ECO:0000256" key="8">
    <source>
        <dbReference type="ARBA" id="ARBA00022692"/>
    </source>
</evidence>
<keyword evidence="10 17" id="KW-0249">Electron transport</keyword>
<dbReference type="GeneID" id="2846655"/>
<dbReference type="GO" id="GO:0031966">
    <property type="term" value="C:mitochondrial membrane"/>
    <property type="evidence" value="ECO:0007669"/>
    <property type="project" value="UniProtKB-SubCell"/>
</dbReference>
<dbReference type="GO" id="GO:0048039">
    <property type="term" value="F:ubiquinone binding"/>
    <property type="evidence" value="ECO:0007669"/>
    <property type="project" value="TreeGrafter"/>
</dbReference>
<protein>
    <recommendedName>
        <fullName evidence="5 17">NADH-ubiquinone oxidoreductase chain 4</fullName>
        <ecNumber evidence="4 17">7.1.1.2</ecNumber>
    </recommendedName>
</protein>
<comment type="function">
    <text evidence="1">Core subunit of the mitochondrial membrane respiratory chain NADH dehydrogenase (Complex I) that is believed to belong to the minimal assembly required for catalysis. Complex I functions in the transfer of electrons from NADH to the respiratory chain. The immediate electron acceptor for the enzyme is believed to be ubiquinone.</text>
</comment>
<name>Q6JT24_CYRSC</name>
<keyword evidence="11 17" id="KW-1133">Transmembrane helix</keyword>